<evidence type="ECO:0000313" key="2">
    <source>
        <dbReference type="EMBL" id="VEL25384.1"/>
    </source>
</evidence>
<dbReference type="Gene3D" id="3.40.30.10">
    <property type="entry name" value="Glutaredoxin"/>
    <property type="match status" value="1"/>
</dbReference>
<feature type="domain" description="Glutaredoxin" evidence="1">
    <location>
        <begin position="4"/>
        <end position="21"/>
    </location>
</feature>
<dbReference type="PROSITE" id="PS51354">
    <property type="entry name" value="GLUTAREDOXIN_2"/>
    <property type="match status" value="1"/>
</dbReference>
<evidence type="ECO:0000259" key="1">
    <source>
        <dbReference type="Pfam" id="PF00462"/>
    </source>
</evidence>
<name>A0A448X184_9PLAT</name>
<dbReference type="Pfam" id="PF00462">
    <property type="entry name" value="Glutaredoxin"/>
    <property type="match status" value="1"/>
</dbReference>
<gene>
    <name evidence="2" type="ORF">PXEA_LOCUS18824</name>
</gene>
<proteinExistence type="predicted"/>
<dbReference type="SUPFAM" id="SSF52833">
    <property type="entry name" value="Thioredoxin-like"/>
    <property type="match status" value="1"/>
</dbReference>
<dbReference type="GO" id="GO:0005737">
    <property type="term" value="C:cytoplasm"/>
    <property type="evidence" value="ECO:0007669"/>
    <property type="project" value="TreeGrafter"/>
</dbReference>
<dbReference type="PANTHER" id="PTHR45694">
    <property type="entry name" value="GLUTAREDOXIN 2"/>
    <property type="match status" value="1"/>
</dbReference>
<keyword evidence="3" id="KW-1185">Reference proteome</keyword>
<dbReference type="AlphaFoldDB" id="A0A448X184"/>
<protein>
    <recommendedName>
        <fullName evidence="1">Glutaredoxin domain-containing protein</fullName>
    </recommendedName>
</protein>
<sequence length="44" mass="4849">MQAKANGQHTVPQIFINGKHIGGCDDLYKLEEQVDADLKPVLNV</sequence>
<comment type="caution">
    <text evidence="2">The sequence shown here is derived from an EMBL/GenBank/DDBJ whole genome shotgun (WGS) entry which is preliminary data.</text>
</comment>
<dbReference type="InterPro" id="IPR014025">
    <property type="entry name" value="Glutaredoxin_subgr"/>
</dbReference>
<dbReference type="GO" id="GO:0015038">
    <property type="term" value="F:glutathione disulfide oxidoreductase activity"/>
    <property type="evidence" value="ECO:0007669"/>
    <property type="project" value="TreeGrafter"/>
</dbReference>
<dbReference type="EMBL" id="CAAALY010073608">
    <property type="protein sequence ID" value="VEL25384.1"/>
    <property type="molecule type" value="Genomic_DNA"/>
</dbReference>
<reference evidence="2" key="1">
    <citation type="submission" date="2018-11" db="EMBL/GenBank/DDBJ databases">
        <authorList>
            <consortium name="Pathogen Informatics"/>
        </authorList>
    </citation>
    <scope>NUCLEOTIDE SEQUENCE</scope>
</reference>
<dbReference type="GO" id="GO:0034599">
    <property type="term" value="P:cellular response to oxidative stress"/>
    <property type="evidence" value="ECO:0007669"/>
    <property type="project" value="TreeGrafter"/>
</dbReference>
<dbReference type="Proteomes" id="UP000784294">
    <property type="component" value="Unassembled WGS sequence"/>
</dbReference>
<dbReference type="PRINTS" id="PR00160">
    <property type="entry name" value="GLUTAREDOXIN"/>
</dbReference>
<accession>A0A448X184</accession>
<dbReference type="OrthoDB" id="418495at2759"/>
<dbReference type="InterPro" id="IPR036249">
    <property type="entry name" value="Thioredoxin-like_sf"/>
</dbReference>
<dbReference type="InterPro" id="IPR002109">
    <property type="entry name" value="Glutaredoxin"/>
</dbReference>
<dbReference type="PANTHER" id="PTHR45694:SF18">
    <property type="entry name" value="GLUTAREDOXIN-1-RELATED"/>
    <property type="match status" value="1"/>
</dbReference>
<evidence type="ECO:0000313" key="3">
    <source>
        <dbReference type="Proteomes" id="UP000784294"/>
    </source>
</evidence>
<organism evidence="2 3">
    <name type="scientific">Protopolystoma xenopodis</name>
    <dbReference type="NCBI Taxonomy" id="117903"/>
    <lineage>
        <taxon>Eukaryota</taxon>
        <taxon>Metazoa</taxon>
        <taxon>Spiralia</taxon>
        <taxon>Lophotrochozoa</taxon>
        <taxon>Platyhelminthes</taxon>
        <taxon>Monogenea</taxon>
        <taxon>Polyopisthocotylea</taxon>
        <taxon>Polystomatidea</taxon>
        <taxon>Polystomatidae</taxon>
        <taxon>Protopolystoma</taxon>
    </lineage>
</organism>